<feature type="transmembrane region" description="Helical" evidence="2">
    <location>
        <begin position="308"/>
        <end position="334"/>
    </location>
</feature>
<dbReference type="EMBL" id="BAAAQQ010000012">
    <property type="protein sequence ID" value="GAA2126475.1"/>
    <property type="molecule type" value="Genomic_DNA"/>
</dbReference>
<name>A0ABN2YGI0_9ACTN</name>
<feature type="region of interest" description="Disordered" evidence="1">
    <location>
        <begin position="143"/>
        <end position="198"/>
    </location>
</feature>
<dbReference type="Proteomes" id="UP001500575">
    <property type="component" value="Unassembled WGS sequence"/>
</dbReference>
<accession>A0ABN2YGI0</accession>
<keyword evidence="2" id="KW-1133">Transmembrane helix</keyword>
<feature type="transmembrane region" description="Helical" evidence="2">
    <location>
        <begin position="71"/>
        <end position="91"/>
    </location>
</feature>
<feature type="transmembrane region" description="Helical" evidence="2">
    <location>
        <begin position="209"/>
        <end position="236"/>
    </location>
</feature>
<organism evidence="3 4">
    <name type="scientific">Nocardioides bigeumensis</name>
    <dbReference type="NCBI Taxonomy" id="433657"/>
    <lineage>
        <taxon>Bacteria</taxon>
        <taxon>Bacillati</taxon>
        <taxon>Actinomycetota</taxon>
        <taxon>Actinomycetes</taxon>
        <taxon>Propionibacteriales</taxon>
        <taxon>Nocardioidaceae</taxon>
        <taxon>Nocardioides</taxon>
    </lineage>
</organism>
<comment type="caution">
    <text evidence="3">The sequence shown here is derived from an EMBL/GenBank/DDBJ whole genome shotgun (WGS) entry which is preliminary data.</text>
</comment>
<protein>
    <recommendedName>
        <fullName evidence="5">DUF4064 domain-containing protein</fullName>
    </recommendedName>
</protein>
<evidence type="ECO:0008006" key="5">
    <source>
        <dbReference type="Google" id="ProtNLM"/>
    </source>
</evidence>
<feature type="transmembrane region" description="Helical" evidence="2">
    <location>
        <begin position="103"/>
        <end position="132"/>
    </location>
</feature>
<keyword evidence="2" id="KW-0812">Transmembrane</keyword>
<gene>
    <name evidence="3" type="ORF">GCM10009843_24950</name>
</gene>
<feature type="transmembrane region" description="Helical" evidence="2">
    <location>
        <begin position="262"/>
        <end position="288"/>
    </location>
</feature>
<feature type="transmembrane region" description="Helical" evidence="2">
    <location>
        <begin position="12"/>
        <end position="31"/>
    </location>
</feature>
<keyword evidence="4" id="KW-1185">Reference proteome</keyword>
<evidence type="ECO:0000313" key="4">
    <source>
        <dbReference type="Proteomes" id="UP001500575"/>
    </source>
</evidence>
<evidence type="ECO:0000256" key="1">
    <source>
        <dbReference type="SAM" id="MobiDB-lite"/>
    </source>
</evidence>
<proteinExistence type="predicted"/>
<dbReference type="RefSeq" id="WP_344304078.1">
    <property type="nucleotide sequence ID" value="NZ_BAAAQQ010000012.1"/>
</dbReference>
<reference evidence="3 4" key="1">
    <citation type="journal article" date="2019" name="Int. J. Syst. Evol. Microbiol.">
        <title>The Global Catalogue of Microorganisms (GCM) 10K type strain sequencing project: providing services to taxonomists for standard genome sequencing and annotation.</title>
        <authorList>
            <consortium name="The Broad Institute Genomics Platform"/>
            <consortium name="The Broad Institute Genome Sequencing Center for Infectious Disease"/>
            <person name="Wu L."/>
            <person name="Ma J."/>
        </authorList>
    </citation>
    <scope>NUCLEOTIDE SEQUENCE [LARGE SCALE GENOMIC DNA]</scope>
    <source>
        <strain evidence="3 4">JCM 16021</strain>
    </source>
</reference>
<keyword evidence="2" id="KW-0472">Membrane</keyword>
<evidence type="ECO:0000313" key="3">
    <source>
        <dbReference type="EMBL" id="GAA2126475.1"/>
    </source>
</evidence>
<evidence type="ECO:0000256" key="2">
    <source>
        <dbReference type="SAM" id="Phobius"/>
    </source>
</evidence>
<sequence length="359" mass="37946">MTEAVPERPRQVTLAAWTIMGGSFIVLLLTVELISNLHSLQTRESVQTFLDEPPGDGLGISVESALTVMRTFAMVAAGCATAAGILGYHVLRRHKPARIALTVLAVPLLVTGMVTGGFFSSLVAASAFLLWLPPARDWFEGREPPKRVKPVHPALAPPGGSAGEQQSSAIAPQTGEPRPMSGFGAQAGGSPASSTTPFWAPSSTRPQSVVWACSLTWLFSGLGIVLMAIGLVYFVANSDPMLAEIRAQNPEVGEAGLTDDMIVAATLLIGFAAIVWAMAAMVLAFLFYRGVSWSRLVLLISTGGAVGLLAFGALTQWALIVPFVAAALTFSMLLRPESAAWVNRPPVNRPPVDRPPVNR</sequence>